<dbReference type="InterPro" id="IPR036227">
    <property type="entry name" value="Ribosomal_uL15/eL18_sf"/>
</dbReference>
<reference evidence="5" key="1">
    <citation type="submission" date="2021-02" db="EMBL/GenBank/DDBJ databases">
        <authorList>
            <person name="Nieuwenhuis M."/>
            <person name="Van De Peppel L.J.J."/>
        </authorList>
    </citation>
    <scope>NUCLEOTIDE SEQUENCE</scope>
    <source>
        <strain evidence="5">D49</strain>
    </source>
</reference>
<protein>
    <recommendedName>
        <fullName evidence="4">Large ribosomal subunit protein uL15/eL18 domain-containing protein</fullName>
    </recommendedName>
</protein>
<evidence type="ECO:0000256" key="1">
    <source>
        <dbReference type="ARBA" id="ARBA00006815"/>
    </source>
</evidence>
<proteinExistence type="inferred from homology"/>
<dbReference type="EMBL" id="JABCKI010005840">
    <property type="protein sequence ID" value="KAG5637320.1"/>
    <property type="molecule type" value="Genomic_DNA"/>
</dbReference>
<dbReference type="GO" id="GO:0022625">
    <property type="term" value="C:cytosolic large ribosomal subunit"/>
    <property type="evidence" value="ECO:0007669"/>
    <property type="project" value="TreeGrafter"/>
</dbReference>
<keyword evidence="2" id="KW-0689">Ribosomal protein</keyword>
<dbReference type="PANTHER" id="PTHR10934:SF2">
    <property type="entry name" value="LARGE RIBOSOMAL SUBUNIT PROTEIN EL18"/>
    <property type="match status" value="1"/>
</dbReference>
<dbReference type="SUPFAM" id="SSF52080">
    <property type="entry name" value="Ribosomal proteins L15p and L18e"/>
    <property type="match status" value="1"/>
</dbReference>
<dbReference type="GO" id="GO:0003723">
    <property type="term" value="F:RNA binding"/>
    <property type="evidence" value="ECO:0007669"/>
    <property type="project" value="TreeGrafter"/>
</dbReference>
<keyword evidence="6" id="KW-1185">Reference proteome</keyword>
<reference evidence="5" key="2">
    <citation type="submission" date="2021-10" db="EMBL/GenBank/DDBJ databases">
        <title>Phylogenomics reveals ancestral predisposition of the termite-cultivated fungus Termitomyces towards a domesticated lifestyle.</title>
        <authorList>
            <person name="Auxier B."/>
            <person name="Grum-Grzhimaylo A."/>
            <person name="Cardenas M.E."/>
            <person name="Lodge J.D."/>
            <person name="Laessoe T."/>
            <person name="Pedersen O."/>
            <person name="Smith M.E."/>
            <person name="Kuyper T.W."/>
            <person name="Franco-Molano E.A."/>
            <person name="Baroni T.J."/>
            <person name="Aanen D.K."/>
        </authorList>
    </citation>
    <scope>NUCLEOTIDE SEQUENCE</scope>
    <source>
        <strain evidence="5">D49</strain>
    </source>
</reference>
<evidence type="ECO:0000259" key="4">
    <source>
        <dbReference type="Pfam" id="PF17135"/>
    </source>
</evidence>
<accession>A0A9P7K5X9</accession>
<sequence>MGIDIKAHHVKKGNRTAPKSEDPYLLLLVKLYRFLARRTDSAFNKVILHRLFLSKINRPPISLSRIIKETSSASDLESKIIVSVGTVTDDIRQTTIPKLTVAALRFTRAAKERILNAGGEVLTLDQLALRAPTGANTVLLRGVKNSREANKHFGMGPHKHKKPYTISKGRKFEQGRGRRKSRGFKV</sequence>
<dbReference type="GO" id="GO:0003735">
    <property type="term" value="F:structural constituent of ribosome"/>
    <property type="evidence" value="ECO:0007669"/>
    <property type="project" value="InterPro"/>
</dbReference>
<dbReference type="PANTHER" id="PTHR10934">
    <property type="entry name" value="60S RIBOSOMAL PROTEIN L18"/>
    <property type="match status" value="1"/>
</dbReference>
<dbReference type="AlphaFoldDB" id="A0A9P7K5X9"/>
<evidence type="ECO:0000313" key="6">
    <source>
        <dbReference type="Proteomes" id="UP000717328"/>
    </source>
</evidence>
<organism evidence="5 6">
    <name type="scientific">Sphagnurus paluster</name>
    <dbReference type="NCBI Taxonomy" id="117069"/>
    <lineage>
        <taxon>Eukaryota</taxon>
        <taxon>Fungi</taxon>
        <taxon>Dikarya</taxon>
        <taxon>Basidiomycota</taxon>
        <taxon>Agaricomycotina</taxon>
        <taxon>Agaricomycetes</taxon>
        <taxon>Agaricomycetidae</taxon>
        <taxon>Agaricales</taxon>
        <taxon>Tricholomatineae</taxon>
        <taxon>Lyophyllaceae</taxon>
        <taxon>Sphagnurus</taxon>
    </lineage>
</organism>
<dbReference type="GO" id="GO:0006412">
    <property type="term" value="P:translation"/>
    <property type="evidence" value="ECO:0007669"/>
    <property type="project" value="InterPro"/>
</dbReference>
<evidence type="ECO:0000256" key="2">
    <source>
        <dbReference type="ARBA" id="ARBA00022980"/>
    </source>
</evidence>
<gene>
    <name evidence="5" type="ORF">H0H81_005013</name>
</gene>
<dbReference type="InterPro" id="IPR021131">
    <property type="entry name" value="Ribosomal_uL15/eL18"/>
</dbReference>
<feature type="domain" description="Large ribosomal subunit protein uL15/eL18" evidence="4">
    <location>
        <begin position="2"/>
        <end position="186"/>
    </location>
</feature>
<dbReference type="FunFam" id="3.100.10.10:FF:000001">
    <property type="entry name" value="60S ribosomal protein L18"/>
    <property type="match status" value="1"/>
</dbReference>
<evidence type="ECO:0000256" key="3">
    <source>
        <dbReference type="ARBA" id="ARBA00023274"/>
    </source>
</evidence>
<dbReference type="OrthoDB" id="6353017at2759"/>
<keyword evidence="3" id="KW-0687">Ribonucleoprotein</keyword>
<comment type="caution">
    <text evidence="5">The sequence shown here is derived from an EMBL/GenBank/DDBJ whole genome shotgun (WGS) entry which is preliminary data.</text>
</comment>
<name>A0A9P7K5X9_9AGAR</name>
<comment type="similarity">
    <text evidence="1">Belongs to the eukaryotic ribosomal protein eL18 family.</text>
</comment>
<dbReference type="Gene3D" id="3.100.10.10">
    <property type="match status" value="1"/>
</dbReference>
<dbReference type="InterPro" id="IPR000039">
    <property type="entry name" value="Ribosomal_eL18"/>
</dbReference>
<dbReference type="Pfam" id="PF17135">
    <property type="entry name" value="Ribosomal_L18"/>
    <property type="match status" value="1"/>
</dbReference>
<evidence type="ECO:0000313" key="5">
    <source>
        <dbReference type="EMBL" id="KAG5637320.1"/>
    </source>
</evidence>
<dbReference type="Proteomes" id="UP000717328">
    <property type="component" value="Unassembled WGS sequence"/>
</dbReference>